<dbReference type="EMBL" id="QVEP01000021">
    <property type="protein sequence ID" value="RGB79654.1"/>
    <property type="molecule type" value="Genomic_DNA"/>
</dbReference>
<proteinExistence type="predicted"/>
<protein>
    <submittedName>
        <fullName evidence="1">Uncharacterized protein</fullName>
    </submittedName>
</protein>
<keyword evidence="4" id="KW-1185">Reference proteome</keyword>
<evidence type="ECO:0000313" key="4">
    <source>
        <dbReference type="Proteomes" id="UP000261231"/>
    </source>
</evidence>
<organism evidence="1 3">
    <name type="scientific">Coprococcus catus</name>
    <dbReference type="NCBI Taxonomy" id="116085"/>
    <lineage>
        <taxon>Bacteria</taxon>
        <taxon>Bacillati</taxon>
        <taxon>Bacillota</taxon>
        <taxon>Clostridia</taxon>
        <taxon>Lachnospirales</taxon>
        <taxon>Lachnospiraceae</taxon>
        <taxon>Coprococcus</taxon>
    </lineage>
</organism>
<reference evidence="3 4" key="1">
    <citation type="submission" date="2018-08" db="EMBL/GenBank/DDBJ databases">
        <title>A genome reference for cultivated species of the human gut microbiota.</title>
        <authorList>
            <person name="Zou Y."/>
            <person name="Xue W."/>
            <person name="Luo G."/>
        </authorList>
    </citation>
    <scope>NUCLEOTIDE SEQUENCE [LARGE SCALE GENOMIC DNA]</scope>
    <source>
        <strain evidence="1 3">AF45-17</strain>
        <strain evidence="2 4">AM28-39</strain>
    </source>
</reference>
<dbReference type="RefSeq" id="WP_015513142.1">
    <property type="nucleotide sequence ID" value="NZ_JAAXCM010000032.1"/>
</dbReference>
<accession>A0A3E2TMW5</accession>
<evidence type="ECO:0000313" key="3">
    <source>
        <dbReference type="Proteomes" id="UP000260773"/>
    </source>
</evidence>
<sequence length="86" mass="10333">MDLMKDIYKKELRTRIAAWEGKKTDDFQYEPERAELKAQMKDWLAEKLGVDDEKKLLIANRKYFATCMAELVYEETVRPNMKDFIH</sequence>
<comment type="caution">
    <text evidence="1">The sequence shown here is derived from an EMBL/GenBank/DDBJ whole genome shotgun (WGS) entry which is preliminary data.</text>
</comment>
<dbReference type="EMBL" id="QVFD01000005">
    <property type="protein sequence ID" value="RGC47860.1"/>
    <property type="molecule type" value="Genomic_DNA"/>
</dbReference>
<evidence type="ECO:0000313" key="1">
    <source>
        <dbReference type="EMBL" id="RGB79654.1"/>
    </source>
</evidence>
<dbReference type="Proteomes" id="UP000260773">
    <property type="component" value="Unassembled WGS sequence"/>
</dbReference>
<name>A0A3E2TMW5_9FIRM</name>
<dbReference type="GeneID" id="74987268"/>
<dbReference type="AlphaFoldDB" id="A0A3E2TMW5"/>
<evidence type="ECO:0000313" key="2">
    <source>
        <dbReference type="EMBL" id="RGC47860.1"/>
    </source>
</evidence>
<dbReference type="Proteomes" id="UP000261231">
    <property type="component" value="Unassembled WGS sequence"/>
</dbReference>
<gene>
    <name evidence="1" type="ORF">DW070_09360</name>
    <name evidence="2" type="ORF">DW747_06730</name>
</gene>